<protein>
    <submittedName>
        <fullName evidence="2">Uncharacterized protein</fullName>
    </submittedName>
</protein>
<evidence type="ECO:0000313" key="3">
    <source>
        <dbReference type="Proteomes" id="UP000770717"/>
    </source>
</evidence>
<accession>A0A8J6KG00</accession>
<comment type="caution">
    <text evidence="2">The sequence shown here is derived from an EMBL/GenBank/DDBJ whole genome shotgun (WGS) entry which is preliminary data.</text>
</comment>
<name>A0A8J6KG00_ELECQ</name>
<proteinExistence type="predicted"/>
<dbReference type="AlphaFoldDB" id="A0A8J6KG00"/>
<gene>
    <name evidence="2" type="ORF">GDO78_007426</name>
</gene>
<reference evidence="2" key="1">
    <citation type="thesis" date="2020" institute="ProQuest LLC" country="789 East Eisenhower Parkway, Ann Arbor, MI, USA">
        <title>Comparative Genomics and Chromosome Evolution.</title>
        <authorList>
            <person name="Mudd A.B."/>
        </authorList>
    </citation>
    <scope>NUCLEOTIDE SEQUENCE</scope>
    <source>
        <strain evidence="2">HN-11 Male</strain>
        <tissue evidence="2">Kidney and liver</tissue>
    </source>
</reference>
<evidence type="ECO:0000256" key="1">
    <source>
        <dbReference type="SAM" id="MobiDB-lite"/>
    </source>
</evidence>
<feature type="region of interest" description="Disordered" evidence="1">
    <location>
        <begin position="30"/>
        <end position="63"/>
    </location>
</feature>
<sequence>MLTKKDSKAMSTHNGCTAENFHDLVADIPAEDSSKKKQKTNFSWRSCGSDPHPAPRHSLYTPPPVVMSHMQVWSTETSGAAGKRCRRS</sequence>
<organism evidence="2 3">
    <name type="scientific">Eleutherodactylus coqui</name>
    <name type="common">Puerto Rican coqui</name>
    <dbReference type="NCBI Taxonomy" id="57060"/>
    <lineage>
        <taxon>Eukaryota</taxon>
        <taxon>Metazoa</taxon>
        <taxon>Chordata</taxon>
        <taxon>Craniata</taxon>
        <taxon>Vertebrata</taxon>
        <taxon>Euteleostomi</taxon>
        <taxon>Amphibia</taxon>
        <taxon>Batrachia</taxon>
        <taxon>Anura</taxon>
        <taxon>Neobatrachia</taxon>
        <taxon>Hyloidea</taxon>
        <taxon>Eleutherodactylidae</taxon>
        <taxon>Eleutherodactylinae</taxon>
        <taxon>Eleutherodactylus</taxon>
        <taxon>Eleutherodactylus</taxon>
    </lineage>
</organism>
<keyword evidence="3" id="KW-1185">Reference proteome</keyword>
<evidence type="ECO:0000313" key="2">
    <source>
        <dbReference type="EMBL" id="KAG9487594.1"/>
    </source>
</evidence>
<dbReference type="Proteomes" id="UP000770717">
    <property type="component" value="Unassembled WGS sequence"/>
</dbReference>
<dbReference type="EMBL" id="WNTK01000003">
    <property type="protein sequence ID" value="KAG9487594.1"/>
    <property type="molecule type" value="Genomic_DNA"/>
</dbReference>